<dbReference type="Pfam" id="PF07052">
    <property type="entry name" value="Hep_59"/>
    <property type="match status" value="1"/>
</dbReference>
<dbReference type="GO" id="GO:0000398">
    <property type="term" value="P:mRNA splicing, via spliceosome"/>
    <property type="evidence" value="ECO:0007669"/>
    <property type="project" value="TreeGrafter"/>
</dbReference>
<organism evidence="5">
    <name type="scientific">Cyprideis torosa</name>
    <dbReference type="NCBI Taxonomy" id="163714"/>
    <lineage>
        <taxon>Eukaryota</taxon>
        <taxon>Metazoa</taxon>
        <taxon>Ecdysozoa</taxon>
        <taxon>Arthropoda</taxon>
        <taxon>Crustacea</taxon>
        <taxon>Oligostraca</taxon>
        <taxon>Ostracoda</taxon>
        <taxon>Podocopa</taxon>
        <taxon>Podocopida</taxon>
        <taxon>Cytherocopina</taxon>
        <taxon>Cytheroidea</taxon>
        <taxon>Cytherideidae</taxon>
        <taxon>Cyprideis</taxon>
    </lineage>
</organism>
<comment type="subcellular location">
    <subcellularLocation>
        <location evidence="1">Nucleus</location>
    </subcellularLocation>
</comment>
<dbReference type="GO" id="GO:0005681">
    <property type="term" value="C:spliceosomal complex"/>
    <property type="evidence" value="ECO:0007669"/>
    <property type="project" value="TreeGrafter"/>
</dbReference>
<evidence type="ECO:0000256" key="1">
    <source>
        <dbReference type="ARBA" id="ARBA00004123"/>
    </source>
</evidence>
<feature type="region of interest" description="Disordered" evidence="4">
    <location>
        <begin position="250"/>
        <end position="318"/>
    </location>
</feature>
<feature type="region of interest" description="Disordered" evidence="4">
    <location>
        <begin position="134"/>
        <end position="160"/>
    </location>
</feature>
<dbReference type="PANTHER" id="PTHR13486">
    <property type="entry name" value="TELOMERE LENGTH AND SILENCING PROTEIN 1 TLS1 FAMILY MEMBER"/>
    <property type="match status" value="1"/>
</dbReference>
<protein>
    <submittedName>
        <fullName evidence="5">Uncharacterized protein</fullName>
    </submittedName>
</protein>
<evidence type="ECO:0000256" key="2">
    <source>
        <dbReference type="ARBA" id="ARBA00007643"/>
    </source>
</evidence>
<keyword evidence="3" id="KW-0539">Nucleus</keyword>
<feature type="compositionally biased region" description="Basic and acidic residues" evidence="4">
    <location>
        <begin position="291"/>
        <end position="312"/>
    </location>
</feature>
<evidence type="ECO:0000256" key="3">
    <source>
        <dbReference type="ARBA" id="ARBA00023242"/>
    </source>
</evidence>
<dbReference type="EMBL" id="OB660331">
    <property type="protein sequence ID" value="CAD7224220.1"/>
    <property type="molecule type" value="Genomic_DNA"/>
</dbReference>
<comment type="similarity">
    <text evidence="2">Belongs to the TLS1 family.</text>
</comment>
<feature type="region of interest" description="Disordered" evidence="4">
    <location>
        <begin position="1"/>
        <end position="36"/>
    </location>
</feature>
<feature type="compositionally biased region" description="Acidic residues" evidence="4">
    <location>
        <begin position="24"/>
        <end position="35"/>
    </location>
</feature>
<reference evidence="5" key="1">
    <citation type="submission" date="2020-11" db="EMBL/GenBank/DDBJ databases">
        <authorList>
            <person name="Tran Van P."/>
        </authorList>
    </citation>
    <scope>NUCLEOTIDE SEQUENCE</scope>
</reference>
<name>A0A7R8W3M0_9CRUS</name>
<accession>A0A7R8W3M0</accession>
<dbReference type="PANTHER" id="PTHR13486:SF2">
    <property type="entry name" value="SPLICING FACTOR C9ORF78"/>
    <property type="match status" value="1"/>
</dbReference>
<feature type="compositionally biased region" description="Basic and acidic residues" evidence="4">
    <location>
        <begin position="134"/>
        <end position="150"/>
    </location>
</feature>
<sequence>MSTGSDGVFKKRKKPPLRSKRDSESDDNEDSEQEALEAQKLNEIKLLQKLRERPSGVEVQVLLKTTEEKVTENKEKEDVFQTEKGGMVNMAMVKRGQVKMATNDAYETGIGTTFSAETNLRDDDREMRKFIEQEVAKRRGDQKPENDSSTEKQTTGLTAEEQALLAVPEHLRMNKTKQSEEMNRRVDLGINARIRNIEATEEAKQRLLREKLNRKDMPSEFVPSNMAVNFVQHKRFSVDSCLSTKAGEIRVSAGGGKSGSAQPAGSQPRSVAPPQQRPPTATGKPSTSTTQEDRKRNRDERATDDMMFEKFRKQFRRY</sequence>
<gene>
    <name evidence="5" type="ORF">CTOB1V02_LOCUS2190</name>
</gene>
<evidence type="ECO:0000313" key="5">
    <source>
        <dbReference type="EMBL" id="CAD7224220.1"/>
    </source>
</evidence>
<dbReference type="AlphaFoldDB" id="A0A7R8W3M0"/>
<feature type="compositionally biased region" description="Polar residues" evidence="4">
    <location>
        <begin position="259"/>
        <end position="269"/>
    </location>
</feature>
<proteinExistence type="inferred from homology"/>
<dbReference type="InterPro" id="IPR010756">
    <property type="entry name" value="Tls1-like"/>
</dbReference>
<dbReference type="OrthoDB" id="5627at2759"/>
<evidence type="ECO:0000256" key="4">
    <source>
        <dbReference type="SAM" id="MobiDB-lite"/>
    </source>
</evidence>